<keyword evidence="4" id="KW-1185">Reference proteome</keyword>
<dbReference type="SUPFAM" id="SSF56349">
    <property type="entry name" value="DNA breaking-rejoining enzymes"/>
    <property type="match status" value="1"/>
</dbReference>
<keyword evidence="1" id="KW-0233">DNA recombination</keyword>
<dbReference type="InterPro" id="IPR011010">
    <property type="entry name" value="DNA_brk_join_enz"/>
</dbReference>
<evidence type="ECO:0000259" key="2">
    <source>
        <dbReference type="Pfam" id="PF00589"/>
    </source>
</evidence>
<gene>
    <name evidence="3" type="ORF">KEHDKFFH_17005</name>
</gene>
<dbReference type="Gene3D" id="1.10.443.10">
    <property type="entry name" value="Intergrase catalytic core"/>
    <property type="match status" value="1"/>
</dbReference>
<dbReference type="GO" id="GO:0006310">
    <property type="term" value="P:DNA recombination"/>
    <property type="evidence" value="ECO:0007669"/>
    <property type="project" value="UniProtKB-KW"/>
</dbReference>
<dbReference type="CDD" id="cd00397">
    <property type="entry name" value="DNA_BRE_C"/>
    <property type="match status" value="1"/>
</dbReference>
<dbReference type="Proteomes" id="UP000239917">
    <property type="component" value="Unassembled WGS sequence"/>
</dbReference>
<sequence>MGLIQQEGLPSVNELEIGDAVFDPATPIWHSQFQDVQWVYLLSDDVRFNGRKSSMIDWKGFKQSSRHHKEKYDYCLTEQMVSELKIASAIYAFYPKLFKHSKTSKTTVDGKTVKGRVRELAKIGSYITREEQKDGFSINSFADISFETFKRHAPHIGGRPDHLRRAMRILTSEIVQRNLPRRLALQSSDIDSKSINWSEQSVHEGIGTLSDAQFIFLLNHCKRAISEFKVAINCEIHDRTIANTARKEIVKKFTNVRLPLEYYVWGGGRDEENLQQKYKKEYGYTPGEVRNLYNEAHKASMLIILLLTGMRFSEAQLIRRGALAYADGIRYIVSKVVKRRHEGAPAVDRWIAIPLVEDAHDILNYACEQSGNEYLFSSPTEVVREGGQGYSNLNTTFIRWIKKIDHQGLFNGYKFSVHQCRETLTHQLAKHEVGLPFISKQLKHFHSRFKRMPNEVTAGYGGYKRDLQLSIESRMAIAREEVLTDLFGADKKFAGGGGAQHKYRIDAWFKGAGLFGEQRAKYISRLANSNISLMPTSIGVCTHNFVEKDNGQETPPCYGDFSCDPDCPNHVISEGCSSALKDRQMHAEEKAGESPEQAIIWVGLAEQLGKHVKKFEGGMRDD</sequence>
<dbReference type="InterPro" id="IPR002104">
    <property type="entry name" value="Integrase_catalytic"/>
</dbReference>
<accession>A0A2S5Z6G6</accession>
<dbReference type="InterPro" id="IPR013762">
    <property type="entry name" value="Integrase-like_cat_sf"/>
</dbReference>
<dbReference type="AlphaFoldDB" id="A0A2S5Z6G6"/>
<evidence type="ECO:0000256" key="1">
    <source>
        <dbReference type="ARBA" id="ARBA00023172"/>
    </source>
</evidence>
<evidence type="ECO:0000313" key="3">
    <source>
        <dbReference type="EMBL" id="PPI82985.1"/>
    </source>
</evidence>
<feature type="domain" description="Tyr recombinase" evidence="2">
    <location>
        <begin position="294"/>
        <end position="446"/>
    </location>
</feature>
<dbReference type="OrthoDB" id="9147145at2"/>
<reference evidence="3 4" key="1">
    <citation type="submission" date="2018-01" db="EMBL/GenBank/DDBJ databases">
        <title>Complete genome sequences of the type strains of Marinobacter flavimaris and Marinobacter maroccanus.</title>
        <authorList>
            <person name="Palau M."/>
            <person name="Boujida N."/>
            <person name="Manresa A."/>
            <person name="Minana-Galbis D."/>
        </authorList>
    </citation>
    <scope>NUCLEOTIDE SEQUENCE [LARGE SCALE GENOMIC DNA]</scope>
    <source>
        <strain evidence="3 4">N4</strain>
    </source>
</reference>
<dbReference type="EMBL" id="PSSX01000019">
    <property type="protein sequence ID" value="PPI82985.1"/>
    <property type="molecule type" value="Genomic_DNA"/>
</dbReference>
<dbReference type="GO" id="GO:0003677">
    <property type="term" value="F:DNA binding"/>
    <property type="evidence" value="ECO:0007669"/>
    <property type="project" value="InterPro"/>
</dbReference>
<comment type="caution">
    <text evidence="3">The sequence shown here is derived from an EMBL/GenBank/DDBJ whole genome shotgun (WGS) entry which is preliminary data.</text>
</comment>
<proteinExistence type="predicted"/>
<dbReference type="GO" id="GO:0015074">
    <property type="term" value="P:DNA integration"/>
    <property type="evidence" value="ECO:0007669"/>
    <property type="project" value="InterPro"/>
</dbReference>
<dbReference type="RefSeq" id="WP_104323010.1">
    <property type="nucleotide sequence ID" value="NZ_PSSX01000019.1"/>
</dbReference>
<protein>
    <recommendedName>
        <fullName evidence="2">Tyr recombinase domain-containing protein</fullName>
    </recommendedName>
</protein>
<dbReference type="Pfam" id="PF00589">
    <property type="entry name" value="Phage_integrase"/>
    <property type="match status" value="1"/>
</dbReference>
<organism evidence="3 4">
    <name type="scientific">Marinobacter maroccanus</name>
    <dbReference type="NCBI Taxonomy" id="2055143"/>
    <lineage>
        <taxon>Bacteria</taxon>
        <taxon>Pseudomonadati</taxon>
        <taxon>Pseudomonadota</taxon>
        <taxon>Gammaproteobacteria</taxon>
        <taxon>Pseudomonadales</taxon>
        <taxon>Marinobacteraceae</taxon>
        <taxon>Marinobacter</taxon>
    </lineage>
</organism>
<evidence type="ECO:0000313" key="4">
    <source>
        <dbReference type="Proteomes" id="UP000239917"/>
    </source>
</evidence>
<name>A0A2S5Z6G6_9GAMM</name>